<dbReference type="InterPro" id="IPR051120">
    <property type="entry name" value="ABC_AA/LPS_Transport"/>
</dbReference>
<dbReference type="PANTHER" id="PTHR45772">
    <property type="entry name" value="CONSERVED COMPONENT OF ABC TRANSPORTER FOR NATURAL AMINO ACIDS-RELATED"/>
    <property type="match status" value="1"/>
</dbReference>
<dbReference type="RefSeq" id="WP_386803858.1">
    <property type="nucleotide sequence ID" value="NZ_JBHTMU010000020.1"/>
</dbReference>
<keyword evidence="3 5" id="KW-0067">ATP-binding</keyword>
<dbReference type="Gene3D" id="3.40.50.300">
    <property type="entry name" value="P-loop containing nucleotide triphosphate hydrolases"/>
    <property type="match status" value="1"/>
</dbReference>
<dbReference type="SUPFAM" id="SSF52540">
    <property type="entry name" value="P-loop containing nucleoside triphosphate hydrolases"/>
    <property type="match status" value="1"/>
</dbReference>
<evidence type="ECO:0000313" key="6">
    <source>
        <dbReference type="Proteomes" id="UP001597135"/>
    </source>
</evidence>
<keyword evidence="1" id="KW-0813">Transport</keyword>
<dbReference type="InterPro" id="IPR027417">
    <property type="entry name" value="P-loop_NTPase"/>
</dbReference>
<dbReference type="Proteomes" id="UP001597135">
    <property type="component" value="Unassembled WGS sequence"/>
</dbReference>
<evidence type="ECO:0000256" key="2">
    <source>
        <dbReference type="ARBA" id="ARBA00022741"/>
    </source>
</evidence>
<evidence type="ECO:0000313" key="5">
    <source>
        <dbReference type="EMBL" id="MFD1343160.1"/>
    </source>
</evidence>
<evidence type="ECO:0000259" key="4">
    <source>
        <dbReference type="Pfam" id="PF00005"/>
    </source>
</evidence>
<comment type="caution">
    <text evidence="5">The sequence shown here is derived from an EMBL/GenBank/DDBJ whole genome shotgun (WGS) entry which is preliminary data.</text>
</comment>
<dbReference type="EMBL" id="JBHTMU010000020">
    <property type="protein sequence ID" value="MFD1343160.1"/>
    <property type="molecule type" value="Genomic_DNA"/>
</dbReference>
<gene>
    <name evidence="5" type="ORF">ACFQ4E_12080</name>
</gene>
<feature type="domain" description="ABC transporter" evidence="4">
    <location>
        <begin position="23"/>
        <end position="116"/>
    </location>
</feature>
<evidence type="ECO:0000256" key="3">
    <source>
        <dbReference type="ARBA" id="ARBA00022840"/>
    </source>
</evidence>
<feature type="non-terminal residue" evidence="5">
    <location>
        <position position="125"/>
    </location>
</feature>
<evidence type="ECO:0000256" key="1">
    <source>
        <dbReference type="ARBA" id="ARBA00022448"/>
    </source>
</evidence>
<dbReference type="GO" id="GO:0005524">
    <property type="term" value="F:ATP binding"/>
    <property type="evidence" value="ECO:0007669"/>
    <property type="project" value="UniProtKB-KW"/>
</dbReference>
<reference evidence="6" key="1">
    <citation type="journal article" date="2019" name="Int. J. Syst. Evol. Microbiol.">
        <title>The Global Catalogue of Microorganisms (GCM) 10K type strain sequencing project: providing services to taxonomists for standard genome sequencing and annotation.</title>
        <authorList>
            <consortium name="The Broad Institute Genomics Platform"/>
            <consortium name="The Broad Institute Genome Sequencing Center for Infectious Disease"/>
            <person name="Wu L."/>
            <person name="Ma J."/>
        </authorList>
    </citation>
    <scope>NUCLEOTIDE SEQUENCE [LARGE SCALE GENOMIC DNA]</scope>
    <source>
        <strain evidence="6">CCUG 62953</strain>
    </source>
</reference>
<protein>
    <submittedName>
        <fullName evidence="5">ATP-binding cassette domain-containing protein</fullName>
    </submittedName>
</protein>
<name>A0ABW3ZJ14_9RHOB</name>
<dbReference type="Pfam" id="PF00005">
    <property type="entry name" value="ABC_tran"/>
    <property type="match status" value="1"/>
</dbReference>
<keyword evidence="2" id="KW-0547">Nucleotide-binding</keyword>
<proteinExistence type="predicted"/>
<accession>A0ABW3ZJ14</accession>
<dbReference type="PANTHER" id="PTHR45772:SF2">
    <property type="entry name" value="ABC TRANSPORTER ATP-BINDING PROTEIN"/>
    <property type="match status" value="1"/>
</dbReference>
<keyword evidence="6" id="KW-1185">Reference proteome</keyword>
<dbReference type="InterPro" id="IPR003439">
    <property type="entry name" value="ABC_transporter-like_ATP-bd"/>
</dbReference>
<sequence>MAEPVLELDGLTKRFGALVASDAVTLDLRPGEIHALIGPNGAGKSTLIAQACGALSPDAGRVRLAGEDVTELSVPERARRGLARTFQVSALAGADTVLENAMLGAVRSGFWRRTRARDAARARAD</sequence>
<organism evidence="5 6">
    <name type="scientific">Litorisediminicola beolgyonensis</name>
    <dbReference type="NCBI Taxonomy" id="1173614"/>
    <lineage>
        <taxon>Bacteria</taxon>
        <taxon>Pseudomonadati</taxon>
        <taxon>Pseudomonadota</taxon>
        <taxon>Alphaproteobacteria</taxon>
        <taxon>Rhodobacterales</taxon>
        <taxon>Paracoccaceae</taxon>
        <taxon>Litorisediminicola</taxon>
    </lineage>
</organism>